<evidence type="ECO:0000259" key="2">
    <source>
        <dbReference type="PROSITE" id="PS50127"/>
    </source>
</evidence>
<evidence type="ECO:0000313" key="4">
    <source>
        <dbReference type="Proteomes" id="UP000613580"/>
    </source>
</evidence>
<dbReference type="InterPro" id="IPR050113">
    <property type="entry name" value="Ub_conjugating_enzyme"/>
</dbReference>
<reference evidence="3" key="1">
    <citation type="submission" date="2020-05" db="EMBL/GenBank/DDBJ databases">
        <title>Mycena genomes resolve the evolution of fungal bioluminescence.</title>
        <authorList>
            <person name="Tsai I.J."/>
        </authorList>
    </citation>
    <scope>NUCLEOTIDE SEQUENCE</scope>
    <source>
        <strain evidence="3">110903Hualien_Pintung</strain>
    </source>
</reference>
<feature type="domain" description="UBC core" evidence="2">
    <location>
        <begin position="39"/>
        <end position="192"/>
    </location>
</feature>
<dbReference type="InterPro" id="IPR016135">
    <property type="entry name" value="UBQ-conjugating_enzyme/RWD"/>
</dbReference>
<dbReference type="InterPro" id="IPR000608">
    <property type="entry name" value="UBC"/>
</dbReference>
<dbReference type="Proteomes" id="UP000613580">
    <property type="component" value="Unassembled WGS sequence"/>
</dbReference>
<dbReference type="Gene3D" id="3.10.110.10">
    <property type="entry name" value="Ubiquitin Conjugating Enzyme"/>
    <property type="match status" value="1"/>
</dbReference>
<dbReference type="PROSITE" id="PS50127">
    <property type="entry name" value="UBC_2"/>
    <property type="match status" value="1"/>
</dbReference>
<accession>A0A8H6RWZ7</accession>
<dbReference type="SUPFAM" id="SSF54495">
    <property type="entry name" value="UBC-like"/>
    <property type="match status" value="1"/>
</dbReference>
<keyword evidence="4" id="KW-1185">Reference proteome</keyword>
<dbReference type="SMART" id="SM00212">
    <property type="entry name" value="UBCc"/>
    <property type="match status" value="1"/>
</dbReference>
<name>A0A8H6RWZ7_MYCCL</name>
<dbReference type="PANTHER" id="PTHR24067">
    <property type="entry name" value="UBIQUITIN-CONJUGATING ENZYME E2"/>
    <property type="match status" value="1"/>
</dbReference>
<evidence type="ECO:0000313" key="3">
    <source>
        <dbReference type="EMBL" id="KAF7288233.1"/>
    </source>
</evidence>
<dbReference type="EMBL" id="JACAZE010000043">
    <property type="protein sequence ID" value="KAF7288233.1"/>
    <property type="molecule type" value="Genomic_DNA"/>
</dbReference>
<dbReference type="CDD" id="cd23814">
    <property type="entry name" value="UEV_AKTIP"/>
    <property type="match status" value="1"/>
</dbReference>
<proteinExistence type="predicted"/>
<organism evidence="3 4">
    <name type="scientific">Mycena chlorophos</name>
    <name type="common">Agaric fungus</name>
    <name type="synonym">Agaricus chlorophos</name>
    <dbReference type="NCBI Taxonomy" id="658473"/>
    <lineage>
        <taxon>Eukaryota</taxon>
        <taxon>Fungi</taxon>
        <taxon>Dikarya</taxon>
        <taxon>Basidiomycota</taxon>
        <taxon>Agaricomycotina</taxon>
        <taxon>Agaricomycetes</taxon>
        <taxon>Agaricomycetidae</taxon>
        <taxon>Agaricales</taxon>
        <taxon>Marasmiineae</taxon>
        <taxon>Mycenaceae</taxon>
        <taxon>Mycena</taxon>
    </lineage>
</organism>
<protein>
    <submittedName>
        <fullName evidence="3">UBC-like protein</fullName>
    </submittedName>
</protein>
<evidence type="ECO:0000256" key="1">
    <source>
        <dbReference type="ARBA" id="ARBA00022786"/>
    </source>
</evidence>
<sequence length="240" mass="26890">MAMPMLANFVPPLDFASPAKSKHVPKKSTTTTDLAIDPVARTTISLEFASLGHRDHCPLGIYILPSPDTITVWDGTFFVHQGYFADAVFKFRLTFPPTYPDSPPQVKFTSDVFHPLVSPNSGTFNLAPRFRPWRPKEHRVFDVLHWIKAAFKKHALDEIKEVDCLNKEAFRYHESTSSFANLASQSSLLSQSAPALFDQGRTTSKGTPRDALTFVELTPAQLAAQRSRMGLKEWDVSEQP</sequence>
<keyword evidence="1" id="KW-0833">Ubl conjugation pathway</keyword>
<comment type="caution">
    <text evidence="3">The sequence shown here is derived from an EMBL/GenBank/DDBJ whole genome shotgun (WGS) entry which is preliminary data.</text>
</comment>
<gene>
    <name evidence="3" type="ORF">HMN09_01413500</name>
</gene>
<dbReference type="OrthoDB" id="5596422at2759"/>
<dbReference type="AlphaFoldDB" id="A0A8H6RWZ7"/>
<dbReference type="Pfam" id="PF00179">
    <property type="entry name" value="UQ_con"/>
    <property type="match status" value="1"/>
</dbReference>